<proteinExistence type="predicted"/>
<feature type="compositionally biased region" description="Basic and acidic residues" evidence="1">
    <location>
        <begin position="161"/>
        <end position="186"/>
    </location>
</feature>
<dbReference type="AlphaFoldDB" id="A0A090N528"/>
<protein>
    <submittedName>
        <fullName evidence="2">WGS project CBMG000000000 data, contig CS5907-c002495</fullName>
    </submittedName>
</protein>
<feature type="compositionally biased region" description="Polar residues" evidence="1">
    <location>
        <begin position="72"/>
        <end position="82"/>
    </location>
</feature>
<feature type="region of interest" description="Disordered" evidence="1">
    <location>
        <begin position="153"/>
        <end position="197"/>
    </location>
</feature>
<sequence length="197" mass="20160">MSQFIVAQQRNAVDPILAGVSFLGAGIYYTSKKQPEVSAPQDRHDKLQSKLDEGLGAAGIGGNATTGGHDYGQNQDRIQGTTAPEEDLPSGGVGGGVGGGGANSRAIEMSAKKRPGTSSTGSVSTALEGVFGIGGSTAGTGTDYETKDTRVASNLKGTVTKQDKDKPVYADHRNPRVPRGENKNQEEISGVSGSPGK</sequence>
<name>A0A090N528_9HYPO</name>
<comment type="caution">
    <text evidence="2">The sequence shown here is derived from an EMBL/GenBank/DDBJ whole genome shotgun (WGS) entry which is preliminary data.</text>
</comment>
<accession>A0A090N528</accession>
<feature type="compositionally biased region" description="Gly residues" evidence="1">
    <location>
        <begin position="56"/>
        <end position="65"/>
    </location>
</feature>
<reference evidence="2" key="1">
    <citation type="submission" date="2013-05" db="EMBL/GenBank/DDBJ databases">
        <title>Draft genome sequences of six wheat associated Fusarium spp. isolates.</title>
        <authorList>
            <person name="Moolhuijzen P.M."/>
            <person name="Manners J.M."/>
            <person name="Wilcox S."/>
            <person name="Bellgard M.I."/>
            <person name="Gardiner D.M."/>
        </authorList>
    </citation>
    <scope>NUCLEOTIDE SEQUENCE</scope>
    <source>
        <strain evidence="2">CS5907</strain>
    </source>
</reference>
<evidence type="ECO:0000313" key="2">
    <source>
        <dbReference type="EMBL" id="CEG03806.1"/>
    </source>
</evidence>
<evidence type="ECO:0000256" key="1">
    <source>
        <dbReference type="SAM" id="MobiDB-lite"/>
    </source>
</evidence>
<dbReference type="EMBL" id="CBMG010002483">
    <property type="protein sequence ID" value="CEG03806.1"/>
    <property type="molecule type" value="Genomic_DNA"/>
</dbReference>
<feature type="region of interest" description="Disordered" evidence="1">
    <location>
        <begin position="51"/>
        <end position="124"/>
    </location>
</feature>
<feature type="compositionally biased region" description="Gly residues" evidence="1">
    <location>
        <begin position="91"/>
        <end position="102"/>
    </location>
</feature>
<gene>
    <name evidence="2" type="ORF">BN851_0114130</name>
</gene>
<organism evidence="2">
    <name type="scientific">Fusarium acuminatum CS5907</name>
    <dbReference type="NCBI Taxonomy" id="1318461"/>
    <lineage>
        <taxon>Eukaryota</taxon>
        <taxon>Fungi</taxon>
        <taxon>Dikarya</taxon>
        <taxon>Ascomycota</taxon>
        <taxon>Pezizomycotina</taxon>
        <taxon>Sordariomycetes</taxon>
        <taxon>Hypocreomycetidae</taxon>
        <taxon>Hypocreales</taxon>
        <taxon>Nectriaceae</taxon>
        <taxon>Fusarium</taxon>
        <taxon>Fusarium tricinctum species complex</taxon>
    </lineage>
</organism>